<feature type="domain" description="SWI/SNF and RSC complexes subunit Ssr4 C-terminal" evidence="2">
    <location>
        <begin position="13"/>
        <end position="57"/>
    </location>
</feature>
<evidence type="ECO:0000313" key="4">
    <source>
        <dbReference type="Proteomes" id="UP000238350"/>
    </source>
</evidence>
<dbReference type="Pfam" id="PF20497">
    <property type="entry name" value="SWI-SNF_Ssr4_C"/>
    <property type="match status" value="1"/>
</dbReference>
<proteinExistence type="predicted"/>
<dbReference type="RefSeq" id="XP_024666581.1">
    <property type="nucleotide sequence ID" value="XM_024810813.1"/>
</dbReference>
<dbReference type="EMBL" id="NDIQ01000022">
    <property type="protein sequence ID" value="PRT56636.1"/>
    <property type="molecule type" value="Genomic_DNA"/>
</dbReference>
<dbReference type="Proteomes" id="UP000238350">
    <property type="component" value="Unassembled WGS sequence"/>
</dbReference>
<dbReference type="InterPro" id="IPR046464">
    <property type="entry name" value="SWI-SNF_Ssr4_C"/>
</dbReference>
<accession>A0A2T0FNR7</accession>
<evidence type="ECO:0000256" key="1">
    <source>
        <dbReference type="SAM" id="Coils"/>
    </source>
</evidence>
<gene>
    <name evidence="3" type="ORF">B9G98_04256</name>
</gene>
<keyword evidence="4" id="KW-1185">Reference proteome</keyword>
<name>A0A2T0FNR7_9ASCO</name>
<comment type="caution">
    <text evidence="3">The sequence shown here is derived from an EMBL/GenBank/DDBJ whole genome shotgun (WGS) entry which is preliminary data.</text>
</comment>
<dbReference type="AlphaFoldDB" id="A0A2T0FNR7"/>
<evidence type="ECO:0000313" key="3">
    <source>
        <dbReference type="EMBL" id="PRT56636.1"/>
    </source>
</evidence>
<protein>
    <recommendedName>
        <fullName evidence="2">SWI/SNF and RSC complexes subunit Ssr4 C-terminal domain-containing protein</fullName>
    </recommendedName>
</protein>
<reference evidence="3 4" key="1">
    <citation type="submission" date="2017-04" db="EMBL/GenBank/DDBJ databases">
        <title>Genome sequencing of [Candida] sorbophila.</title>
        <authorList>
            <person name="Ahn J.O."/>
        </authorList>
    </citation>
    <scope>NUCLEOTIDE SEQUENCE [LARGE SCALE GENOMIC DNA]</scope>
    <source>
        <strain evidence="3 4">DS02</strain>
    </source>
</reference>
<feature type="coiled-coil region" evidence="1">
    <location>
        <begin position="63"/>
        <end position="90"/>
    </location>
</feature>
<sequence>MDQPGRRPEPRETTLGYELDTITLRDIAAVRYVRHHEWLGHVLGSSAPVSRIEPPRLFPNVTEEDLKKNLSELESKLKAEREVCAKLQESNEKDEVLTRAIAHLREDYGKNVPDEQVKEVEAFLGRSIIPSERIRSVPISYSRAAEEAMALEGDDDLMLE</sequence>
<evidence type="ECO:0000259" key="2">
    <source>
        <dbReference type="Pfam" id="PF20497"/>
    </source>
</evidence>
<organism evidence="3 4">
    <name type="scientific">Wickerhamiella sorbophila</name>
    <dbReference type="NCBI Taxonomy" id="45607"/>
    <lineage>
        <taxon>Eukaryota</taxon>
        <taxon>Fungi</taxon>
        <taxon>Dikarya</taxon>
        <taxon>Ascomycota</taxon>
        <taxon>Saccharomycotina</taxon>
        <taxon>Dipodascomycetes</taxon>
        <taxon>Dipodascales</taxon>
        <taxon>Trichomonascaceae</taxon>
        <taxon>Wickerhamiella</taxon>
    </lineage>
</organism>
<dbReference type="OrthoDB" id="4096667at2759"/>
<keyword evidence="1" id="KW-0175">Coiled coil</keyword>
<dbReference type="GeneID" id="36518004"/>